<feature type="domain" description="VWFA" evidence="1">
    <location>
        <begin position="47"/>
        <end position="151"/>
    </location>
</feature>
<dbReference type="Pfam" id="PF13519">
    <property type="entry name" value="VWA_2"/>
    <property type="match status" value="1"/>
</dbReference>
<reference evidence="2 3" key="1">
    <citation type="submission" date="2020-12" db="EMBL/GenBank/DDBJ databases">
        <title>FDA dAtabase for Regulatory Grade micrObial Sequences (FDA-ARGOS): Supporting development and validation of Infectious Disease Dx tests.</title>
        <authorList>
            <person name="Sproer C."/>
            <person name="Gronow S."/>
            <person name="Severitt S."/>
            <person name="Schroder I."/>
            <person name="Tallon L."/>
            <person name="Sadzewicz L."/>
            <person name="Zhao X."/>
            <person name="Boylan J."/>
            <person name="Ott S."/>
            <person name="Bowen H."/>
            <person name="Vavikolanu K."/>
            <person name="Mehta A."/>
            <person name="Aluvathingal J."/>
            <person name="Nadendla S."/>
            <person name="Lowell S."/>
            <person name="Myers T."/>
            <person name="Yan Y."/>
            <person name="Sichtig H."/>
        </authorList>
    </citation>
    <scope>NUCLEOTIDE SEQUENCE [LARGE SCALE GENOMIC DNA]</scope>
    <source>
        <strain evidence="2 3">FDAARGOS_909</strain>
    </source>
</reference>
<accession>A0A7T2W2L5</accession>
<dbReference type="Proteomes" id="UP000594778">
    <property type="component" value="Chromosome"/>
</dbReference>
<dbReference type="EMBL" id="CP065668">
    <property type="protein sequence ID" value="QPS11562.1"/>
    <property type="molecule type" value="Genomic_DNA"/>
</dbReference>
<dbReference type="InterPro" id="IPR002035">
    <property type="entry name" value="VWF_A"/>
</dbReference>
<dbReference type="PANTHER" id="PTHR35023:SF1">
    <property type="entry name" value="MG-PROTOPORPHYRIN IX CHELATASE"/>
    <property type="match status" value="1"/>
</dbReference>
<evidence type="ECO:0000259" key="1">
    <source>
        <dbReference type="Pfam" id="PF13519"/>
    </source>
</evidence>
<protein>
    <submittedName>
        <fullName evidence="2">VWA domain-containing protein</fullName>
    </submittedName>
</protein>
<proteinExistence type="predicted"/>
<sequence>MAQSQGGQATGSWDWPRTLAARGAQALAPEHLQRRREPPQATRLHCFVLDCSASMAGSGALARAKGVLLSLMEEAYRRREQVALICFAGTRVQLRLPPRKAAAWNDDWIAPIGGGGGTPLQAAVEQAGQLLQRHCGADASCQGWLWLLTDGRTRERPARPAAAQEAGIVDFESGRVRLGRAGALAAAWGARHVLADDFGESSPQGAH</sequence>
<dbReference type="Gene3D" id="3.40.50.410">
    <property type="entry name" value="von Willebrand factor, type A domain"/>
    <property type="match status" value="1"/>
</dbReference>
<gene>
    <name evidence="2" type="ORF">I6G66_24785</name>
</gene>
<organism evidence="2 3">
    <name type="scientific">Delftia acidovorans</name>
    <name type="common">Pseudomonas acidovorans</name>
    <name type="synonym">Comamonas acidovorans</name>
    <dbReference type="NCBI Taxonomy" id="80866"/>
    <lineage>
        <taxon>Bacteria</taxon>
        <taxon>Pseudomonadati</taxon>
        <taxon>Pseudomonadota</taxon>
        <taxon>Betaproteobacteria</taxon>
        <taxon>Burkholderiales</taxon>
        <taxon>Comamonadaceae</taxon>
        <taxon>Delftia</taxon>
    </lineage>
</organism>
<dbReference type="AlphaFoldDB" id="A0A7T2W2L5"/>
<evidence type="ECO:0000313" key="2">
    <source>
        <dbReference type="EMBL" id="QPS11562.1"/>
    </source>
</evidence>
<dbReference type="SUPFAM" id="SSF53300">
    <property type="entry name" value="vWA-like"/>
    <property type="match status" value="1"/>
</dbReference>
<dbReference type="PANTHER" id="PTHR35023">
    <property type="entry name" value="CHELATASE-RELATED"/>
    <property type="match status" value="1"/>
</dbReference>
<dbReference type="InterPro" id="IPR036465">
    <property type="entry name" value="vWFA_dom_sf"/>
</dbReference>
<name>A0A7T2W2L5_DELAC</name>
<dbReference type="InterPro" id="IPR052989">
    <property type="entry name" value="Mg-chelatase_DI-like"/>
</dbReference>
<evidence type="ECO:0000313" key="3">
    <source>
        <dbReference type="Proteomes" id="UP000594778"/>
    </source>
</evidence>